<dbReference type="Gene3D" id="1.10.3720.10">
    <property type="entry name" value="MetI-like"/>
    <property type="match status" value="1"/>
</dbReference>
<dbReference type="PANTHER" id="PTHR43744:SF9">
    <property type="entry name" value="POLYGALACTURONAN_RHAMNOGALACTURONAN TRANSPORT SYSTEM PERMEASE PROTEIN YTCP"/>
    <property type="match status" value="1"/>
</dbReference>
<dbReference type="EMBL" id="NHRJ02000001">
    <property type="protein sequence ID" value="PZE22331.1"/>
    <property type="molecule type" value="Genomic_DNA"/>
</dbReference>
<keyword evidence="5 7" id="KW-1133">Transmembrane helix</keyword>
<feature type="transmembrane region" description="Helical" evidence="7">
    <location>
        <begin position="203"/>
        <end position="225"/>
    </location>
</feature>
<comment type="subcellular location">
    <subcellularLocation>
        <location evidence="1 7">Cell membrane</location>
        <topology evidence="1 7">Multi-pass membrane protein</topology>
    </subcellularLocation>
</comment>
<dbReference type="OrthoDB" id="9810086at2"/>
<dbReference type="Proteomes" id="UP000214746">
    <property type="component" value="Unassembled WGS sequence"/>
</dbReference>
<gene>
    <name evidence="9" type="ORF">CBW46_000625</name>
</gene>
<dbReference type="Pfam" id="PF00528">
    <property type="entry name" value="BPD_transp_1"/>
    <property type="match status" value="1"/>
</dbReference>
<evidence type="ECO:0000256" key="2">
    <source>
        <dbReference type="ARBA" id="ARBA00022448"/>
    </source>
</evidence>
<dbReference type="CDD" id="cd06261">
    <property type="entry name" value="TM_PBP2"/>
    <property type="match status" value="1"/>
</dbReference>
<accession>A0A2W1NGV1</accession>
<dbReference type="AlphaFoldDB" id="A0A2W1NGV1"/>
<evidence type="ECO:0000256" key="4">
    <source>
        <dbReference type="ARBA" id="ARBA00022692"/>
    </source>
</evidence>
<keyword evidence="4 7" id="KW-0812">Transmembrane</keyword>
<dbReference type="GO" id="GO:0055085">
    <property type="term" value="P:transmembrane transport"/>
    <property type="evidence" value="ECO:0007669"/>
    <property type="project" value="InterPro"/>
</dbReference>
<sequence length="314" mass="34709">MATSTAGKTGSRQVLAAGTSTIKEAAGDRIFNIINYTILTFFLLIVLYPLVYITSASFSTPAAVTAGRVWLWPVEPTLEGYAAVFKNKLIWSGFRNSIVYTAVGTAINVVMTILAAYPLARKDLVGRNAIIMLFMFTTMFSGGLIPSYLLVKDLGMLNTMWSLIIPTAFGVYNMIITRTYFQTTIPEELLEAAQLDGCNDFKFVAKIVVPLSGPIIAVITLYYAVGHWNQFFNAMLYLKSPQMFPLQLVLRDILVQNQVDANMLTDLEDAVKREGLSELLKYSLIIVASAPLLIIYPFIQKHFVKGVMVGSLKG</sequence>
<name>A0A2W1NGV1_PAEXE</name>
<evidence type="ECO:0000313" key="9">
    <source>
        <dbReference type="EMBL" id="PZE22331.1"/>
    </source>
</evidence>
<keyword evidence="2 7" id="KW-0813">Transport</keyword>
<proteinExistence type="inferred from homology"/>
<dbReference type="InterPro" id="IPR035906">
    <property type="entry name" value="MetI-like_sf"/>
</dbReference>
<keyword evidence="10" id="KW-1185">Reference proteome</keyword>
<evidence type="ECO:0000259" key="8">
    <source>
        <dbReference type="PROSITE" id="PS50928"/>
    </source>
</evidence>
<evidence type="ECO:0000256" key="1">
    <source>
        <dbReference type="ARBA" id="ARBA00004651"/>
    </source>
</evidence>
<dbReference type="RefSeq" id="WP_089198103.1">
    <property type="nucleotide sequence ID" value="NZ_NHRJ02000001.1"/>
</dbReference>
<feature type="transmembrane region" description="Helical" evidence="7">
    <location>
        <begin position="98"/>
        <end position="117"/>
    </location>
</feature>
<dbReference type="InterPro" id="IPR000515">
    <property type="entry name" value="MetI-like"/>
</dbReference>
<dbReference type="PANTHER" id="PTHR43744">
    <property type="entry name" value="ABC TRANSPORTER PERMEASE PROTEIN MG189-RELATED-RELATED"/>
    <property type="match status" value="1"/>
</dbReference>
<keyword evidence="3" id="KW-1003">Cell membrane</keyword>
<feature type="transmembrane region" description="Helical" evidence="7">
    <location>
        <begin position="279"/>
        <end position="299"/>
    </location>
</feature>
<comment type="similarity">
    <text evidence="7">Belongs to the binding-protein-dependent transport system permease family.</text>
</comment>
<feature type="transmembrane region" description="Helical" evidence="7">
    <location>
        <begin position="33"/>
        <end position="53"/>
    </location>
</feature>
<keyword evidence="6 7" id="KW-0472">Membrane</keyword>
<evidence type="ECO:0000256" key="3">
    <source>
        <dbReference type="ARBA" id="ARBA00022475"/>
    </source>
</evidence>
<feature type="transmembrane region" description="Helical" evidence="7">
    <location>
        <begin position="155"/>
        <end position="175"/>
    </location>
</feature>
<dbReference type="SUPFAM" id="SSF161098">
    <property type="entry name" value="MetI-like"/>
    <property type="match status" value="1"/>
</dbReference>
<reference evidence="9" key="1">
    <citation type="submission" date="2018-06" db="EMBL/GenBank/DDBJ databases">
        <title>Paenibacillus xerothermodurans sp. nov. an extremely dry heat resistant spore forming bacterium isolated from the soil of Cape Canaveral, Florida.</title>
        <authorList>
            <person name="Seuylemezian A."/>
            <person name="Kaur N."/>
            <person name="Patil P."/>
            <person name="Patil P."/>
            <person name="Mayilraj S."/>
            <person name="Vaishampayan P."/>
        </authorList>
    </citation>
    <scope>NUCLEOTIDE SEQUENCE [LARGE SCALE GENOMIC DNA]</scope>
    <source>
        <strain evidence="9">ATCC 27380</strain>
    </source>
</reference>
<evidence type="ECO:0000256" key="5">
    <source>
        <dbReference type="ARBA" id="ARBA00022989"/>
    </source>
</evidence>
<feature type="transmembrane region" description="Helical" evidence="7">
    <location>
        <begin position="129"/>
        <end position="149"/>
    </location>
</feature>
<feature type="domain" description="ABC transmembrane type-1" evidence="8">
    <location>
        <begin position="94"/>
        <end position="297"/>
    </location>
</feature>
<evidence type="ECO:0000256" key="7">
    <source>
        <dbReference type="RuleBase" id="RU363032"/>
    </source>
</evidence>
<evidence type="ECO:0000313" key="10">
    <source>
        <dbReference type="Proteomes" id="UP000214746"/>
    </source>
</evidence>
<evidence type="ECO:0000256" key="6">
    <source>
        <dbReference type="ARBA" id="ARBA00023136"/>
    </source>
</evidence>
<protein>
    <submittedName>
        <fullName evidence="9">Carbohydrate ABC transporter permease</fullName>
    </submittedName>
</protein>
<organism evidence="9 10">
    <name type="scientific">Paenibacillus xerothermodurans</name>
    <dbReference type="NCBI Taxonomy" id="1977292"/>
    <lineage>
        <taxon>Bacteria</taxon>
        <taxon>Bacillati</taxon>
        <taxon>Bacillota</taxon>
        <taxon>Bacilli</taxon>
        <taxon>Bacillales</taxon>
        <taxon>Paenibacillaceae</taxon>
        <taxon>Paenibacillus</taxon>
    </lineage>
</organism>
<comment type="caution">
    <text evidence="9">The sequence shown here is derived from an EMBL/GenBank/DDBJ whole genome shotgun (WGS) entry which is preliminary data.</text>
</comment>
<dbReference type="PROSITE" id="PS50928">
    <property type="entry name" value="ABC_TM1"/>
    <property type="match status" value="1"/>
</dbReference>
<dbReference type="GO" id="GO:0005886">
    <property type="term" value="C:plasma membrane"/>
    <property type="evidence" value="ECO:0007669"/>
    <property type="project" value="UniProtKB-SubCell"/>
</dbReference>